<name>A0A4Y8DFX4_9HELO</name>
<gene>
    <name evidence="1" type="ORF">BOTCAL_0014g00230</name>
</gene>
<reference evidence="1 2" key="1">
    <citation type="submission" date="2017-11" db="EMBL/GenBank/DDBJ databases">
        <title>Comparative genomics of Botrytis spp.</title>
        <authorList>
            <person name="Valero-Jimenez C.A."/>
            <person name="Tapia P."/>
            <person name="Veloso J."/>
            <person name="Silva-Moreno E."/>
            <person name="Staats M."/>
            <person name="Valdes J.H."/>
            <person name="Van Kan J.A.L."/>
        </authorList>
    </citation>
    <scope>NUCLEOTIDE SEQUENCE [LARGE SCALE GENOMIC DNA]</scope>
    <source>
        <strain evidence="1 2">MUCL2830</strain>
    </source>
</reference>
<dbReference type="AlphaFoldDB" id="A0A4Y8DFX4"/>
<dbReference type="OrthoDB" id="415825at2759"/>
<dbReference type="STRING" id="38488.A0A4Y8DFX4"/>
<dbReference type="Gene3D" id="3.30.465.10">
    <property type="match status" value="1"/>
</dbReference>
<sequence>MKVIEFCKELLATCPDAGAIGHVFEWHTGISKLPPANSASGNEHAHLWLNCFSWYHRAERHDIVLDFENKAISAMRHGHADEDWVDCVNSNRTDPVQRRYRGEERLKKLKSLEQKWDPQGVFTRQLL</sequence>
<proteinExistence type="predicted"/>
<protein>
    <recommendedName>
        <fullName evidence="3">Berberine/berberine-like domain-containing protein</fullName>
    </recommendedName>
</protein>
<keyword evidence="2" id="KW-1185">Reference proteome</keyword>
<dbReference type="EMBL" id="PHWZ01000014">
    <property type="protein sequence ID" value="TEY85294.1"/>
    <property type="molecule type" value="Genomic_DNA"/>
</dbReference>
<evidence type="ECO:0008006" key="3">
    <source>
        <dbReference type="Google" id="ProtNLM"/>
    </source>
</evidence>
<evidence type="ECO:0000313" key="2">
    <source>
        <dbReference type="Proteomes" id="UP000297299"/>
    </source>
</evidence>
<accession>A0A4Y8DFX4</accession>
<comment type="caution">
    <text evidence="1">The sequence shown here is derived from an EMBL/GenBank/DDBJ whole genome shotgun (WGS) entry which is preliminary data.</text>
</comment>
<dbReference type="Proteomes" id="UP000297299">
    <property type="component" value="Unassembled WGS sequence"/>
</dbReference>
<evidence type="ECO:0000313" key="1">
    <source>
        <dbReference type="EMBL" id="TEY85294.1"/>
    </source>
</evidence>
<dbReference type="Gene3D" id="3.40.462.20">
    <property type="match status" value="1"/>
</dbReference>
<organism evidence="1 2">
    <name type="scientific">Botryotinia calthae</name>
    <dbReference type="NCBI Taxonomy" id="38488"/>
    <lineage>
        <taxon>Eukaryota</taxon>
        <taxon>Fungi</taxon>
        <taxon>Dikarya</taxon>
        <taxon>Ascomycota</taxon>
        <taxon>Pezizomycotina</taxon>
        <taxon>Leotiomycetes</taxon>
        <taxon>Helotiales</taxon>
        <taxon>Sclerotiniaceae</taxon>
        <taxon>Botryotinia</taxon>
    </lineage>
</organism>
<dbReference type="InterPro" id="IPR016169">
    <property type="entry name" value="FAD-bd_PCMH_sub2"/>
</dbReference>